<keyword evidence="17" id="KW-1185">Reference proteome</keyword>
<dbReference type="Pfam" id="PF00266">
    <property type="entry name" value="Aminotran_5"/>
    <property type="match status" value="1"/>
</dbReference>
<evidence type="ECO:0000259" key="15">
    <source>
        <dbReference type="PROSITE" id="PS50090"/>
    </source>
</evidence>
<dbReference type="GO" id="GO:0004648">
    <property type="term" value="F:O-phospho-L-serine:2-oxoglutarate aminotransferase activity"/>
    <property type="evidence" value="ECO:0007669"/>
    <property type="project" value="UniProtKB-EC"/>
</dbReference>
<dbReference type="NCBIfam" id="TIGR01364">
    <property type="entry name" value="serC_1"/>
    <property type="match status" value="1"/>
</dbReference>
<feature type="region of interest" description="Disordered" evidence="14">
    <location>
        <begin position="215"/>
        <end position="309"/>
    </location>
</feature>
<dbReference type="InterPro" id="IPR009057">
    <property type="entry name" value="Homeodomain-like_sf"/>
</dbReference>
<dbReference type="InterPro" id="IPR022278">
    <property type="entry name" value="Pser_aminoTfrase"/>
</dbReference>
<proteinExistence type="inferred from homology"/>
<dbReference type="Gene3D" id="3.90.1150.10">
    <property type="entry name" value="Aspartate Aminotransferase, domain 1"/>
    <property type="match status" value="1"/>
</dbReference>
<evidence type="ECO:0000313" key="17">
    <source>
        <dbReference type="Proteomes" id="UP000759131"/>
    </source>
</evidence>
<evidence type="ECO:0000256" key="5">
    <source>
        <dbReference type="ARBA" id="ARBA00022576"/>
    </source>
</evidence>
<dbReference type="GO" id="GO:0030170">
    <property type="term" value="F:pyridoxal phosphate binding"/>
    <property type="evidence" value="ECO:0007669"/>
    <property type="project" value="TreeGrafter"/>
</dbReference>
<evidence type="ECO:0000256" key="9">
    <source>
        <dbReference type="ARBA" id="ARBA00023299"/>
    </source>
</evidence>
<organism evidence="16">
    <name type="scientific">Medioppia subpectinata</name>
    <dbReference type="NCBI Taxonomy" id="1979941"/>
    <lineage>
        <taxon>Eukaryota</taxon>
        <taxon>Metazoa</taxon>
        <taxon>Ecdysozoa</taxon>
        <taxon>Arthropoda</taxon>
        <taxon>Chelicerata</taxon>
        <taxon>Arachnida</taxon>
        <taxon>Acari</taxon>
        <taxon>Acariformes</taxon>
        <taxon>Sarcoptiformes</taxon>
        <taxon>Oribatida</taxon>
        <taxon>Brachypylina</taxon>
        <taxon>Oppioidea</taxon>
        <taxon>Oppiidae</taxon>
        <taxon>Medioppia</taxon>
    </lineage>
</organism>
<dbReference type="Gene3D" id="3.40.640.10">
    <property type="entry name" value="Type I PLP-dependent aspartate aminotransferase-like (Major domain)"/>
    <property type="match status" value="1"/>
</dbReference>
<evidence type="ECO:0000256" key="12">
    <source>
        <dbReference type="RuleBase" id="RU004504"/>
    </source>
</evidence>
<evidence type="ECO:0000256" key="6">
    <source>
        <dbReference type="ARBA" id="ARBA00022605"/>
    </source>
</evidence>
<dbReference type="EMBL" id="OC855102">
    <property type="protein sequence ID" value="CAD7621240.1"/>
    <property type="molecule type" value="Genomic_DNA"/>
</dbReference>
<protein>
    <recommendedName>
        <fullName evidence="13">Phosphoserine aminotransferase</fullName>
        <ecNumber evidence="13">2.6.1.52</ecNumber>
    </recommendedName>
</protein>
<sequence>MSDFNTSVGYLIIESFGRIVWSSGDVKTARDERDRYDQSVQFFVVLFGRIMAANRQKNVVMKTMDSQSVDQFIDAEKAQVVDQYNTIGRQLRQLSVQIGHKSLEIKAAVSVLLCGQQHVDHTNELFVSKMRQIEANLRGDAAIVGPTVGQQDDRQLAASFGQISRQSVGDKSRCDNRSKDIIQNTDNTEGIDKVREDIIGRVVEVMVTFMPLVSSADTPDMKTSQKTPKKKRPVNTDESQAVDSEATTRRRKRSVAAPKGSPSKPKKERSSGRTAVAAETDSQTEIKKPKRRPSEAIDSQPKKTTHKARTPKAVIVATNEYKGRSFDEINRNKLSEAPLHINYRSRRNMTTEQRDSARQEGLVIKRGPFTAEENAILNRNWRTFCDDYPIDRPHLLLGFFKGSLSDEDRDDVRAAHELVANSEMDMRLARGLPHRHHSQIYQRARKLFNGLRRACDLTAAEKQSIWKMYANRVKKREIAAEFMVDIRVVEELIRKNMSSERMVLKKSLWDDEENQRFAAIIRSLTNSGDYSDIPWEEVSRQMGDRAVWQCRQHFQTRAFYKLYNPDSNLSNKWSRNLSLKLIYFLDMCEEDNDENDVDWDLVKEKFADVCAYNTMTRNWYQLKISVDGWERKTYRQIVNELFKKWFGATVPDIIHEEFREFWGINRIEKRSDVNINVKDFYHSIDNVLLSLSVREPALGSNFFSHSHSIHTEISFSTQTYVTLNPYYNSFGIVSRHLLLVEFIITKTILCANMSAQPKVINFSPGPAKLPPQVLKKAQEEFIHYGNTGISIVEMSHRSAEFEAIVKNVQKLLTELMGIPDNYSILLMHGSGTGQFAALPLNLVSGLKDGSLTNYLVTGAWSDKCAKEAQKYTTVNTVTPKQKEYFEIPAKSEWKLDSNAKYFFYTDNETIHGIEFPYIPETLPNVPLVCDMTSNFLTRPIDIKKYGAVVAGTQKNAGIAGMAVVVVRKDLIGKAMDVCPSILNYKIMDDNNSLYNTPPVYSIYMCGLYLQWIKDNGGLEGMAKRSDERCKLIYDVIDNSNGFYYSPIKANSRSRVNIPFRIGGQSGDDALEKRFVEESKAKGMIQLKGHRSVGGIRASLFNAMTVEETHVLRQFMIDFQKANQK</sequence>
<evidence type="ECO:0000256" key="14">
    <source>
        <dbReference type="SAM" id="MobiDB-lite"/>
    </source>
</evidence>
<evidence type="ECO:0000256" key="3">
    <source>
        <dbReference type="ARBA" id="ARBA00005099"/>
    </source>
</evidence>
<evidence type="ECO:0000256" key="7">
    <source>
        <dbReference type="ARBA" id="ARBA00022679"/>
    </source>
</evidence>
<dbReference type="NCBIfam" id="NF003764">
    <property type="entry name" value="PRK05355.1"/>
    <property type="match status" value="1"/>
</dbReference>
<dbReference type="AlphaFoldDB" id="A0A7R9PUD7"/>
<dbReference type="EMBL" id="CAJPIZ010000527">
    <property type="protein sequence ID" value="CAG2101670.1"/>
    <property type="molecule type" value="Genomic_DNA"/>
</dbReference>
<comment type="subcellular location">
    <subcellularLocation>
        <location evidence="2">Nucleus</location>
    </subcellularLocation>
</comment>
<comment type="similarity">
    <text evidence="4">Belongs to the class-V pyridoxal-phosphate-dependent aminotransferase family. SerC subfamily.</text>
</comment>
<evidence type="ECO:0000256" key="11">
    <source>
        <dbReference type="ARBA" id="ARBA00049007"/>
    </source>
</evidence>
<gene>
    <name evidence="16" type="ORF">OSB1V03_LOCUS1714</name>
</gene>
<keyword evidence="8" id="KW-0663">Pyridoxal phosphate</keyword>
<dbReference type="EC" id="2.6.1.52" evidence="13"/>
<evidence type="ECO:0000256" key="10">
    <source>
        <dbReference type="ARBA" id="ARBA00047630"/>
    </source>
</evidence>
<dbReference type="UniPathway" id="UPA00135">
    <property type="reaction ID" value="UER00197"/>
</dbReference>
<evidence type="ECO:0000256" key="8">
    <source>
        <dbReference type="ARBA" id="ARBA00022898"/>
    </source>
</evidence>
<dbReference type="PANTHER" id="PTHR43247:SF1">
    <property type="entry name" value="PHOSPHOSERINE AMINOTRANSFERASE"/>
    <property type="match status" value="1"/>
</dbReference>
<dbReference type="GO" id="GO:0005737">
    <property type="term" value="C:cytoplasm"/>
    <property type="evidence" value="ECO:0007669"/>
    <property type="project" value="TreeGrafter"/>
</dbReference>
<dbReference type="HAMAP" id="MF_00160">
    <property type="entry name" value="SerC_aminotrans_5"/>
    <property type="match status" value="1"/>
</dbReference>
<feature type="compositionally biased region" description="Polar residues" evidence="14">
    <location>
        <begin position="215"/>
        <end position="226"/>
    </location>
</feature>
<dbReference type="GO" id="GO:0005634">
    <property type="term" value="C:nucleus"/>
    <property type="evidence" value="ECO:0007669"/>
    <property type="project" value="UniProtKB-SubCell"/>
</dbReference>
<evidence type="ECO:0000256" key="4">
    <source>
        <dbReference type="ARBA" id="ARBA00006904"/>
    </source>
</evidence>
<dbReference type="FunFam" id="3.40.640.10:FF:000010">
    <property type="entry name" value="Phosphoserine aminotransferase"/>
    <property type="match status" value="1"/>
</dbReference>
<evidence type="ECO:0000313" key="16">
    <source>
        <dbReference type="EMBL" id="CAD7621240.1"/>
    </source>
</evidence>
<evidence type="ECO:0000256" key="13">
    <source>
        <dbReference type="RuleBase" id="RU004505"/>
    </source>
</evidence>
<dbReference type="FunFam" id="3.90.1150.10:FF:000006">
    <property type="entry name" value="Phosphoserine aminotransferase"/>
    <property type="match status" value="1"/>
</dbReference>
<comment type="pathway">
    <text evidence="3 13">Amino-acid biosynthesis; L-serine biosynthesis; L-serine from 3-phospho-D-glycerate: step 2/3.</text>
</comment>
<dbReference type="InterPro" id="IPR015424">
    <property type="entry name" value="PyrdxlP-dep_Trfase"/>
</dbReference>
<dbReference type="SUPFAM" id="SSF53383">
    <property type="entry name" value="PLP-dependent transferases"/>
    <property type="match status" value="1"/>
</dbReference>
<dbReference type="InterPro" id="IPR001005">
    <property type="entry name" value="SANT/Myb"/>
</dbReference>
<keyword evidence="6 13" id="KW-0028">Amino-acid biosynthesis</keyword>
<evidence type="ECO:0000256" key="1">
    <source>
        <dbReference type="ARBA" id="ARBA00001933"/>
    </source>
</evidence>
<dbReference type="PANTHER" id="PTHR43247">
    <property type="entry name" value="PHOSPHOSERINE AMINOTRANSFERASE"/>
    <property type="match status" value="1"/>
</dbReference>
<keyword evidence="9 13" id="KW-0718">Serine biosynthesis</keyword>
<keyword evidence="5 13" id="KW-0032">Aminotransferase</keyword>
<dbReference type="SUPFAM" id="SSF46689">
    <property type="entry name" value="Homeodomain-like"/>
    <property type="match status" value="1"/>
</dbReference>
<reference evidence="16" key="1">
    <citation type="submission" date="2020-11" db="EMBL/GenBank/DDBJ databases">
        <authorList>
            <person name="Tran Van P."/>
        </authorList>
    </citation>
    <scope>NUCLEOTIDE SEQUENCE</scope>
</reference>
<feature type="compositionally biased region" description="Basic and acidic residues" evidence="14">
    <location>
        <begin position="284"/>
        <end position="295"/>
    </location>
</feature>
<accession>A0A7R9PUD7</accession>
<comment type="catalytic activity">
    <reaction evidence="11 13">
        <text>O-phospho-L-serine + 2-oxoglutarate = 3-phosphooxypyruvate + L-glutamate</text>
        <dbReference type="Rhea" id="RHEA:14329"/>
        <dbReference type="ChEBI" id="CHEBI:16810"/>
        <dbReference type="ChEBI" id="CHEBI:18110"/>
        <dbReference type="ChEBI" id="CHEBI:29985"/>
        <dbReference type="ChEBI" id="CHEBI:57524"/>
        <dbReference type="EC" id="2.6.1.52"/>
    </reaction>
</comment>
<comment type="cofactor">
    <cofactor evidence="1 12">
        <name>pyridoxal 5'-phosphate</name>
        <dbReference type="ChEBI" id="CHEBI:597326"/>
    </cofactor>
</comment>
<comment type="catalytic activity">
    <reaction evidence="10">
        <text>4-(phosphooxy)-L-threonine + 2-oxoglutarate = (R)-3-hydroxy-2-oxo-4-phosphooxybutanoate + L-glutamate</text>
        <dbReference type="Rhea" id="RHEA:16573"/>
        <dbReference type="ChEBI" id="CHEBI:16810"/>
        <dbReference type="ChEBI" id="CHEBI:29985"/>
        <dbReference type="ChEBI" id="CHEBI:58452"/>
        <dbReference type="ChEBI" id="CHEBI:58538"/>
        <dbReference type="EC" id="2.6.1.52"/>
    </reaction>
</comment>
<dbReference type="InterPro" id="IPR000192">
    <property type="entry name" value="Aminotrans_V_dom"/>
</dbReference>
<dbReference type="GO" id="GO:0006564">
    <property type="term" value="P:L-serine biosynthetic process"/>
    <property type="evidence" value="ECO:0007669"/>
    <property type="project" value="UniProtKB-KW"/>
</dbReference>
<dbReference type="PROSITE" id="PS50090">
    <property type="entry name" value="MYB_LIKE"/>
    <property type="match status" value="1"/>
</dbReference>
<keyword evidence="7 13" id="KW-0808">Transferase</keyword>
<dbReference type="Proteomes" id="UP000759131">
    <property type="component" value="Unassembled WGS sequence"/>
</dbReference>
<name>A0A7R9PUD7_9ACAR</name>
<dbReference type="CDD" id="cd00167">
    <property type="entry name" value="SANT"/>
    <property type="match status" value="1"/>
</dbReference>
<dbReference type="InterPro" id="IPR015422">
    <property type="entry name" value="PyrdxlP-dep_Trfase_small"/>
</dbReference>
<feature type="domain" description="Myb-like" evidence="15">
    <location>
        <begin position="501"/>
        <end position="558"/>
    </location>
</feature>
<dbReference type="OrthoDB" id="1703350at2759"/>
<dbReference type="InterPro" id="IPR020578">
    <property type="entry name" value="Aminotrans_V_PyrdxlP_BS"/>
</dbReference>
<dbReference type="PROSITE" id="PS00595">
    <property type="entry name" value="AA_TRANSFER_CLASS_5"/>
    <property type="match status" value="1"/>
</dbReference>
<dbReference type="InterPro" id="IPR015421">
    <property type="entry name" value="PyrdxlP-dep_Trfase_major"/>
</dbReference>
<evidence type="ECO:0000256" key="2">
    <source>
        <dbReference type="ARBA" id="ARBA00004123"/>
    </source>
</evidence>
<dbReference type="UniPathway" id="UPA00244">
    <property type="reaction ID" value="UER00311"/>
</dbReference>